<evidence type="ECO:0000256" key="3">
    <source>
        <dbReference type="ARBA" id="ARBA00022548"/>
    </source>
</evidence>
<dbReference type="InterPro" id="IPR007867">
    <property type="entry name" value="GMC_OxRtase_C"/>
</dbReference>
<feature type="region of interest" description="Disordered" evidence="16">
    <location>
        <begin position="1"/>
        <end position="72"/>
    </location>
</feature>
<evidence type="ECO:0000256" key="2">
    <source>
        <dbReference type="ARBA" id="ARBA00010790"/>
    </source>
</evidence>
<keyword evidence="6" id="KW-0560">Oxidoreductase</keyword>
<dbReference type="Gene3D" id="3.40.50.720">
    <property type="entry name" value="NAD(P)-binding Rossmann-like Domain"/>
    <property type="match status" value="1"/>
</dbReference>
<dbReference type="SUPFAM" id="SSF51735">
    <property type="entry name" value="NAD(P)-binding Rossmann-fold domains"/>
    <property type="match status" value="1"/>
</dbReference>
<evidence type="ECO:0000313" key="20">
    <source>
        <dbReference type="Proteomes" id="UP000012174"/>
    </source>
</evidence>
<evidence type="ECO:0000256" key="1">
    <source>
        <dbReference type="ARBA" id="ARBA00001974"/>
    </source>
</evidence>
<evidence type="ECO:0000313" key="19">
    <source>
        <dbReference type="EMBL" id="EMR63784.1"/>
    </source>
</evidence>
<dbReference type="KEGG" id="ela:UCREL1_9259"/>
<accession>M7SC53</accession>
<keyword evidence="7" id="KW-0443">Lipid metabolism</keyword>
<evidence type="ECO:0000256" key="9">
    <source>
        <dbReference type="ARBA" id="ARBA00023221"/>
    </source>
</evidence>
<evidence type="ECO:0000256" key="4">
    <source>
        <dbReference type="ARBA" id="ARBA00022630"/>
    </source>
</evidence>
<feature type="domain" description="Glucose-methanol-choline oxidoreductase C-terminal" evidence="18">
    <location>
        <begin position="590"/>
        <end position="652"/>
    </location>
</feature>
<feature type="compositionally biased region" description="Low complexity" evidence="16">
    <location>
        <begin position="16"/>
        <end position="25"/>
    </location>
</feature>
<keyword evidence="8" id="KW-1207">Sterol metabolism</keyword>
<dbReference type="OMA" id="PTGMYHL"/>
<dbReference type="Pfam" id="PF00106">
    <property type="entry name" value="adh_short"/>
    <property type="match status" value="1"/>
</dbReference>
<comment type="pathway">
    <text evidence="12">Steroid metabolism; cholesterol degradation.</text>
</comment>
<evidence type="ECO:0000256" key="6">
    <source>
        <dbReference type="ARBA" id="ARBA00023002"/>
    </source>
</evidence>
<dbReference type="InterPro" id="IPR002347">
    <property type="entry name" value="SDR_fam"/>
</dbReference>
<feature type="domain" description="Glucose-methanol-choline oxidoreductase N-terminal" evidence="17">
    <location>
        <begin position="132"/>
        <end position="409"/>
    </location>
</feature>
<dbReference type="PANTHER" id="PTHR47470">
    <property type="entry name" value="CHOLESTEROL OXIDASE"/>
    <property type="match status" value="1"/>
</dbReference>
<dbReference type="PANTHER" id="PTHR47470:SF1">
    <property type="entry name" value="FAD-DEPENDENT OXIDOREDUCTASE 2 FAD BINDING DOMAIN-CONTAINING PROTEIN"/>
    <property type="match status" value="1"/>
</dbReference>
<sequence length="1608" mass="176254">MRGSATFPVNGHNRRGSAGSSSTGSLEGFTDGPVNGASNGTSNGDDSNSHPHPTSHRIPTFGMHEEDAGGPRSRAYARIRTWGDDPKSASFPQLSKPVELMRGSYDCIVIGSGYGGGVAASRMARAGESVCVLERGKERWPGEYPDDAGEALEQVHYSGEFAPRWLPSKLVKGGDPTGMYHMIFGNGQNAIVCNGLGGTSLINANVYLEADKDTLALEAWPKEIRENTGALEQYYEKVRDVLEPTAYPEDWPRLPKLDLLKKQSESLNMRDKFRRVLQTTRFVNGPNNCGVEMSASALTGQDATGLNDGSKNTTLVTYVADAWNWGAEIFCESEVRYIAKAPDREGYIVYFAWHGRNRGHFKANLHGDLMWVHAKKAVFLGAGSIGTTEILLRSRQMGLKMSPQVGQNMSGNGDILAFGYNTDHEVNAIGRSFPSPYHPIGPCITGIIDNRGGHQNPEDGYVIEEGTIPKALAPFMQAVLECLPGAVGPKDDTTIDKLKANLARAGTLFLGPWFRKGAIEKTQVYLIMSHDANQAILTLKDDNPVLEFIGVGRSDHVRELHHKLEQATRAVGGTFIPNPWYSLLGEQQITVHPIGGACMARDGTGYTGVTNHAGEVFTGLGEETHPGLIVTDAALIPTALGANPLATITALAERAVDLFAQKQKLTISKEKNSILNLLGSPQHPHPRGRRMYDELEEKAENASIYHAKNAMTSAQRMNDGGFGFTEVMSGFIHHDTNLVRDNAEVYELAARTAKNLCETARFFLSVQSFNTRSIVNDPSHRAMLTGTFICPAIPGSPFMVHRGDFNLFLKDHKAPGTRNLTYDFEMTGINGRLLHFHGYKVVDSSVALAPIEYWKSTTTLYVTITESLPEWKRDPEADEQGLTGKIVAKGIMGITAKDFLSEVLTLTATGSSMLKKLVSASKFFTFFTRRSMSLLLAPFTPLQYPSHVPTDFMNDTPPTHSCAIHAVDGVVTKLHMWEPTNTTIEPKNLFMIPGASVDHQIYALPTIRYNAVNYFRRAGYRVFIPVHRIGILMAAQNSWTTHDARLDLKASLEYIRAHYGQRKVYAIAHCMGSVAFSAGLLDGTIPAGWISGVTCSQVFMNPVWNTLNMIKIMAAPAPLDRVYKLLAGPWFSCSTGPDDSYVQKALNELLRLLPDERREICNNASCHRCTLVFGRCWNHRNLNEATHRQIDRFFGGVNMTLLHLLMKQGAEGGVMTNGPLFERLDTKENVRRLKDVPFLLFCGRDNAVLSPQSTLDTYEALTDAFGTCRDDGVKYRRRVVPGYGHLDCWIGRNAWKDVYPFVREEVDRVVRGEKYRFEEPDDRFTHLVNSDLCSDPPYTNDRRAANSIVFSVNGKRANQGLGFETAKALLQSHGPNNKQYHILIGCRDLAKGETAAAELRKLLPNVTGTASPVLLDVTSAAQAADAAASVEREFGRLDVLVNNAGILSQVPGVVENLRVTLGTNLFGAATATEAFLPLLLKSEGARLVFVGSSMGSLAGSGDPQSRYYKAVTGASPLEYRVSKAALNMLMLEYWKRYGVHEGGTLRVFTADPGPNATNFIGGEETRELARQKGVPGPEVGAKVIAGVVRGEKDGQEGKMHGAYGISPW</sequence>
<dbReference type="Proteomes" id="UP000012174">
    <property type="component" value="Unassembled WGS sequence"/>
</dbReference>
<dbReference type="GO" id="GO:0016995">
    <property type="term" value="F:cholesterol oxidase activity"/>
    <property type="evidence" value="ECO:0007669"/>
    <property type="project" value="UniProtKB-EC"/>
</dbReference>
<dbReference type="OrthoDB" id="9974421at2759"/>
<dbReference type="GO" id="GO:0008203">
    <property type="term" value="P:cholesterol metabolic process"/>
    <property type="evidence" value="ECO:0007669"/>
    <property type="project" value="UniProtKB-KW"/>
</dbReference>
<keyword evidence="3" id="KW-0153">Cholesterol metabolism</keyword>
<evidence type="ECO:0000256" key="8">
    <source>
        <dbReference type="ARBA" id="ARBA00023166"/>
    </source>
</evidence>
<evidence type="ECO:0000256" key="15">
    <source>
        <dbReference type="ARBA" id="ARBA00049778"/>
    </source>
</evidence>
<dbReference type="InterPro" id="IPR036188">
    <property type="entry name" value="FAD/NAD-bd_sf"/>
</dbReference>
<dbReference type="Gene3D" id="3.40.50.1820">
    <property type="entry name" value="alpha/beta hydrolase"/>
    <property type="match status" value="1"/>
</dbReference>
<evidence type="ECO:0000256" key="10">
    <source>
        <dbReference type="ARBA" id="ARBA00023235"/>
    </source>
</evidence>
<dbReference type="EC" id="5.3.3.1" evidence="11"/>
<feature type="compositionally biased region" description="Low complexity" evidence="16">
    <location>
        <begin position="35"/>
        <end position="46"/>
    </location>
</feature>
<gene>
    <name evidence="19" type="ORF">UCREL1_9259</name>
</gene>
<dbReference type="Pfam" id="PF00732">
    <property type="entry name" value="GMC_oxred_N"/>
    <property type="match status" value="1"/>
</dbReference>
<keyword evidence="5" id="KW-0274">FAD</keyword>
<dbReference type="Gene3D" id="3.50.50.60">
    <property type="entry name" value="FAD/NAD(P)-binding domain"/>
    <property type="match status" value="3"/>
</dbReference>
<keyword evidence="10" id="KW-0413">Isomerase</keyword>
<dbReference type="EMBL" id="KB707162">
    <property type="protein sequence ID" value="EMR63784.1"/>
    <property type="molecule type" value="Genomic_DNA"/>
</dbReference>
<evidence type="ECO:0000256" key="7">
    <source>
        <dbReference type="ARBA" id="ARBA00023098"/>
    </source>
</evidence>
<dbReference type="SUPFAM" id="SSF53474">
    <property type="entry name" value="alpha/beta-Hydrolases"/>
    <property type="match status" value="1"/>
</dbReference>
<name>M7SC53_EUTLA</name>
<evidence type="ECO:0000259" key="18">
    <source>
        <dbReference type="Pfam" id="PF05199"/>
    </source>
</evidence>
<reference evidence="20" key="1">
    <citation type="journal article" date="2013" name="Genome Announc.">
        <title>Draft genome sequence of the grapevine dieback fungus Eutypa lata UCR-EL1.</title>
        <authorList>
            <person name="Blanco-Ulate B."/>
            <person name="Rolshausen P.E."/>
            <person name="Cantu D."/>
        </authorList>
    </citation>
    <scope>NUCLEOTIDE SEQUENCE [LARGE SCALE GENOMIC DNA]</scope>
    <source>
        <strain evidence="20">UCR-EL1</strain>
    </source>
</reference>
<keyword evidence="4" id="KW-0285">Flavoprotein</keyword>
<dbReference type="InterPro" id="IPR052542">
    <property type="entry name" value="Cholesterol_Oxidase"/>
</dbReference>
<dbReference type="HOGENOM" id="CLU_002483_0_0_1"/>
<keyword evidence="20" id="KW-1185">Reference proteome</keyword>
<dbReference type="EC" id="1.1.3.6" evidence="13"/>
<evidence type="ECO:0000256" key="16">
    <source>
        <dbReference type="SAM" id="MobiDB-lite"/>
    </source>
</evidence>
<comment type="similarity">
    <text evidence="2">Belongs to the GMC oxidoreductase family.</text>
</comment>
<dbReference type="InterPro" id="IPR000172">
    <property type="entry name" value="GMC_OxRdtase_N"/>
</dbReference>
<evidence type="ECO:0000256" key="14">
    <source>
        <dbReference type="ARBA" id="ARBA00049744"/>
    </source>
</evidence>
<dbReference type="InterPro" id="IPR036291">
    <property type="entry name" value="NAD(P)-bd_dom_sf"/>
</dbReference>
<evidence type="ECO:0000256" key="5">
    <source>
        <dbReference type="ARBA" id="ARBA00022827"/>
    </source>
</evidence>
<dbReference type="GO" id="GO:0050660">
    <property type="term" value="F:flavin adenine dinucleotide binding"/>
    <property type="evidence" value="ECO:0007669"/>
    <property type="project" value="InterPro"/>
</dbReference>
<keyword evidence="9" id="KW-0753">Steroid metabolism</keyword>
<dbReference type="SUPFAM" id="SSF51905">
    <property type="entry name" value="FAD/NAD(P)-binding domain"/>
    <property type="match status" value="1"/>
</dbReference>
<evidence type="ECO:0000256" key="11">
    <source>
        <dbReference type="ARBA" id="ARBA00038856"/>
    </source>
</evidence>
<comment type="cofactor">
    <cofactor evidence="1">
        <name>FAD</name>
        <dbReference type="ChEBI" id="CHEBI:57692"/>
    </cofactor>
</comment>
<evidence type="ECO:0000256" key="13">
    <source>
        <dbReference type="ARBA" id="ARBA00049723"/>
    </source>
</evidence>
<evidence type="ECO:0000259" key="17">
    <source>
        <dbReference type="Pfam" id="PF00732"/>
    </source>
</evidence>
<protein>
    <recommendedName>
        <fullName evidence="14">Cholesterol oxidase</fullName>
        <ecNumber evidence="13">1.1.3.6</ecNumber>
        <ecNumber evidence="11">5.3.3.1</ecNumber>
    </recommendedName>
    <alternativeName>
        <fullName evidence="15">Cholesterol isomerase</fullName>
    </alternativeName>
</protein>
<dbReference type="InterPro" id="IPR029058">
    <property type="entry name" value="AB_hydrolase_fold"/>
</dbReference>
<evidence type="ECO:0000256" key="12">
    <source>
        <dbReference type="ARBA" id="ARBA00049645"/>
    </source>
</evidence>
<proteinExistence type="inferred from homology"/>
<dbReference type="Pfam" id="PF05199">
    <property type="entry name" value="GMC_oxred_C"/>
    <property type="match status" value="1"/>
</dbReference>
<dbReference type="GO" id="GO:0004769">
    <property type="term" value="F:steroid Delta-isomerase activity"/>
    <property type="evidence" value="ECO:0007669"/>
    <property type="project" value="UniProtKB-EC"/>
</dbReference>
<dbReference type="eggNOG" id="KOG1208">
    <property type="taxonomic scope" value="Eukaryota"/>
</dbReference>
<organism evidence="19 20">
    <name type="scientific">Eutypa lata (strain UCR-EL1)</name>
    <name type="common">Grapevine dieback disease fungus</name>
    <name type="synonym">Eutypa armeniacae</name>
    <dbReference type="NCBI Taxonomy" id="1287681"/>
    <lineage>
        <taxon>Eukaryota</taxon>
        <taxon>Fungi</taxon>
        <taxon>Dikarya</taxon>
        <taxon>Ascomycota</taxon>
        <taxon>Pezizomycotina</taxon>
        <taxon>Sordariomycetes</taxon>
        <taxon>Xylariomycetidae</taxon>
        <taxon>Xylariales</taxon>
        <taxon>Diatrypaceae</taxon>
        <taxon>Eutypa</taxon>
    </lineage>
</organism>